<evidence type="ECO:0000313" key="2">
    <source>
        <dbReference type="Proteomes" id="UP000325576"/>
    </source>
</evidence>
<sequence length="169" mass="19071">GVEHKVDTIIFATGFTPTEPPVAHLITGKRGETLAAHWNGSPNAYKGTAVSGFPNLFLMYGPNTNLGHSSIVYMLESQAEYVNDALNTMKRERLDALDVNESVQVHYNKGIQHELQHTVWNKGGCSSWYIDPEGRNSVQWPTFTFKFRSLLEHFDRENYSARKIESVQA</sequence>
<reference evidence="1 2" key="1">
    <citation type="journal article" date="2017" name="Poromechanics V (2013)">
        <title>Genomic Characterization of the Arsenic-Tolerant Actinobacterium, &lt;i&gt;Rhodococcus erythropolis&lt;/i&gt; S43.</title>
        <authorList>
            <person name="Retamal-Morales G."/>
            <person name="Mehnert M."/>
            <person name="Schwabe R."/>
            <person name="Tischler D."/>
            <person name="Schloemann M."/>
            <person name="Levican G.J."/>
        </authorList>
    </citation>
    <scope>NUCLEOTIDE SEQUENCE [LARGE SCALE GENOMIC DNA]</scope>
    <source>
        <strain evidence="1 2">S43</strain>
    </source>
</reference>
<dbReference type="AlphaFoldDB" id="A0A5N5E5B2"/>
<gene>
    <name evidence="1" type="ORF">BS297_21540</name>
</gene>
<proteinExistence type="predicted"/>
<keyword evidence="1" id="KW-0560">Oxidoreductase</keyword>
<dbReference type="EMBL" id="MRBO01000581">
    <property type="protein sequence ID" value="KAB2583264.1"/>
    <property type="molecule type" value="Genomic_DNA"/>
</dbReference>
<dbReference type="InterPro" id="IPR051209">
    <property type="entry name" value="FAD-bind_Monooxygenase_sf"/>
</dbReference>
<dbReference type="Proteomes" id="UP000325576">
    <property type="component" value="Unassembled WGS sequence"/>
</dbReference>
<evidence type="ECO:0000313" key="1">
    <source>
        <dbReference type="EMBL" id="KAB2583264.1"/>
    </source>
</evidence>
<dbReference type="Gene3D" id="3.50.50.60">
    <property type="entry name" value="FAD/NAD(P)-binding domain"/>
    <property type="match status" value="1"/>
</dbReference>
<dbReference type="InterPro" id="IPR036188">
    <property type="entry name" value="FAD/NAD-bd_sf"/>
</dbReference>
<dbReference type="GO" id="GO:0004497">
    <property type="term" value="F:monooxygenase activity"/>
    <property type="evidence" value="ECO:0007669"/>
    <property type="project" value="UniProtKB-KW"/>
</dbReference>
<organism evidence="1 2">
    <name type="scientific">Rhodococcus erythropolis</name>
    <name type="common">Arthrobacter picolinophilus</name>
    <dbReference type="NCBI Taxonomy" id="1833"/>
    <lineage>
        <taxon>Bacteria</taxon>
        <taxon>Bacillati</taxon>
        <taxon>Actinomycetota</taxon>
        <taxon>Actinomycetes</taxon>
        <taxon>Mycobacteriales</taxon>
        <taxon>Nocardiaceae</taxon>
        <taxon>Rhodococcus</taxon>
        <taxon>Rhodococcus erythropolis group</taxon>
    </lineage>
</organism>
<keyword evidence="1" id="KW-0503">Monooxygenase</keyword>
<accession>A0A5N5E5B2</accession>
<feature type="non-terminal residue" evidence="1">
    <location>
        <position position="1"/>
    </location>
</feature>
<dbReference type="SUPFAM" id="SSF51905">
    <property type="entry name" value="FAD/NAD(P)-binding domain"/>
    <property type="match status" value="1"/>
</dbReference>
<protein>
    <submittedName>
        <fullName evidence="1">Cyclohexanone monooxygenase</fullName>
    </submittedName>
</protein>
<name>A0A5N5E5B2_RHOER</name>
<dbReference type="PANTHER" id="PTHR42877">
    <property type="entry name" value="L-ORNITHINE N(5)-MONOOXYGENASE-RELATED"/>
    <property type="match status" value="1"/>
</dbReference>
<comment type="caution">
    <text evidence="1">The sequence shown here is derived from an EMBL/GenBank/DDBJ whole genome shotgun (WGS) entry which is preliminary data.</text>
</comment>
<dbReference type="PANTHER" id="PTHR42877:SF4">
    <property type="entry name" value="FAD_NAD(P)-BINDING DOMAIN-CONTAINING PROTEIN-RELATED"/>
    <property type="match status" value="1"/>
</dbReference>